<dbReference type="Proteomes" id="UP000255317">
    <property type="component" value="Unassembled WGS sequence"/>
</dbReference>
<comment type="caution">
    <text evidence="1">The sequence shown here is derived from an EMBL/GenBank/DDBJ whole genome shotgun (WGS) entry which is preliminary data.</text>
</comment>
<dbReference type="EMBL" id="QRAO01000001">
    <property type="protein sequence ID" value="RDK88400.1"/>
    <property type="molecule type" value="Genomic_DNA"/>
</dbReference>
<protein>
    <recommendedName>
        <fullName evidence="3">IPExxxVDY family protein</fullName>
    </recommendedName>
</protein>
<evidence type="ECO:0008006" key="3">
    <source>
        <dbReference type="Google" id="ProtNLM"/>
    </source>
</evidence>
<dbReference type="InterPro" id="IPR047690">
    <property type="entry name" value="IPExxxVDY_fam"/>
</dbReference>
<name>A0A370QK14_9FLAO</name>
<dbReference type="AlphaFoldDB" id="A0A370QK14"/>
<gene>
    <name evidence="1" type="ORF">C8D94_101271</name>
</gene>
<evidence type="ECO:0000313" key="1">
    <source>
        <dbReference type="EMBL" id="RDK88400.1"/>
    </source>
</evidence>
<evidence type="ECO:0000313" key="2">
    <source>
        <dbReference type="Proteomes" id="UP000255317"/>
    </source>
</evidence>
<dbReference type="NCBIfam" id="NF033205">
    <property type="entry name" value="IPExxxVDY"/>
    <property type="match status" value="1"/>
</dbReference>
<sequence length="163" mass="18980">MAHHKLILDDELDDEFSLIAIHCSEEAYKMAYLLNKNVQLHLHRRRRDLDFSKEGLAITFPLFDFEDQKQYTTYHLVANKCKTVAAHTVATGGLFGEQAQEEIMTKYLLAEFKKVDYFLKITSEYETTPLKKLLMQLNEIDQVISAFIVDVSEVKSRENLIFD</sequence>
<reference evidence="1 2" key="1">
    <citation type="submission" date="2018-07" db="EMBL/GenBank/DDBJ databases">
        <title>Genomic Encyclopedia of Type Strains, Phase IV (KMG-IV): sequencing the most valuable type-strain genomes for metagenomic binning, comparative biology and taxonomic classification.</title>
        <authorList>
            <person name="Goeker M."/>
        </authorList>
    </citation>
    <scope>NUCLEOTIDE SEQUENCE [LARGE SCALE GENOMIC DNA]</scope>
    <source>
        <strain evidence="1 2">DSM 101478</strain>
    </source>
</reference>
<keyword evidence="2" id="KW-1185">Reference proteome</keyword>
<accession>A0A370QK14</accession>
<proteinExistence type="predicted"/>
<organism evidence="1 2">
    <name type="scientific">Marinirhabdus gelatinilytica</name>
    <dbReference type="NCBI Taxonomy" id="1703343"/>
    <lineage>
        <taxon>Bacteria</taxon>
        <taxon>Pseudomonadati</taxon>
        <taxon>Bacteroidota</taxon>
        <taxon>Flavobacteriia</taxon>
        <taxon>Flavobacteriales</taxon>
        <taxon>Flavobacteriaceae</taxon>
    </lineage>
</organism>
<dbReference type="OrthoDB" id="676614at2"/>
<dbReference type="RefSeq" id="WP_115122111.1">
    <property type="nucleotide sequence ID" value="NZ_QRAO01000001.1"/>
</dbReference>